<evidence type="ECO:0000313" key="1">
    <source>
        <dbReference type="EMBL" id="ORD97595.1"/>
    </source>
</evidence>
<reference evidence="1 2" key="1">
    <citation type="journal article" date="2017" name="Environ. Microbiol.">
        <title>Decay of the glycolytic pathway and adaptation to intranuclear parasitism within Enterocytozoonidae microsporidia.</title>
        <authorList>
            <person name="Wiredu Boakye D."/>
            <person name="Jaroenlak P."/>
            <person name="Prachumwat A."/>
            <person name="Williams T.A."/>
            <person name="Bateman K.S."/>
            <person name="Itsathitphaisarn O."/>
            <person name="Sritunyalucksana K."/>
            <person name="Paszkiewicz K.H."/>
            <person name="Moore K.A."/>
            <person name="Stentiford G.D."/>
            <person name="Williams B.A."/>
        </authorList>
    </citation>
    <scope>NUCLEOTIDE SEQUENCE [LARGE SCALE GENOMIC DNA]</scope>
    <source>
        <strain evidence="1 2">GB1</strain>
    </source>
</reference>
<gene>
    <name evidence="1" type="ORF">HERIO_553</name>
</gene>
<dbReference type="VEuPathDB" id="MicrosporidiaDB:HERIO_553"/>
<proteinExistence type="predicted"/>
<evidence type="ECO:0000313" key="2">
    <source>
        <dbReference type="Proteomes" id="UP000192356"/>
    </source>
</evidence>
<keyword evidence="2" id="KW-1185">Reference proteome</keyword>
<sequence>MIEGTENNSIEIVFDKNDYYFVFIEKLKLYYKTVTKLDKEKKKVIVNKNKIKLPLSKNKKIESSLNLFSTLDESSFSNIYTIGSSTKLSKTDLSESIITKDNVLKTFSNDNESMTLSKSITDNSTLTDNSLSLNMTCDSSSISEPLKTKKKKKVFKNGRLRNFNPKKVFSSKLKNKVDKLFKMKVKIIKKEFNSKKKEIIKERKDLDKLLNNKLIFFK</sequence>
<dbReference type="Proteomes" id="UP000192356">
    <property type="component" value="Unassembled WGS sequence"/>
</dbReference>
<comment type="caution">
    <text evidence="1">The sequence shown here is derived from an EMBL/GenBank/DDBJ whole genome shotgun (WGS) entry which is preliminary data.</text>
</comment>
<dbReference type="AlphaFoldDB" id="A0A1X0QD45"/>
<protein>
    <submittedName>
        <fullName evidence="1">Uncharacterized protein</fullName>
    </submittedName>
</protein>
<dbReference type="VEuPathDB" id="MicrosporidiaDB:A0H76_279"/>
<name>A0A1X0QD45_9MICR</name>
<dbReference type="EMBL" id="LVKB01000017">
    <property type="protein sequence ID" value="ORD97595.1"/>
    <property type="molecule type" value="Genomic_DNA"/>
</dbReference>
<organism evidence="1 2">
    <name type="scientific">Hepatospora eriocheir</name>
    <dbReference type="NCBI Taxonomy" id="1081669"/>
    <lineage>
        <taxon>Eukaryota</taxon>
        <taxon>Fungi</taxon>
        <taxon>Fungi incertae sedis</taxon>
        <taxon>Microsporidia</taxon>
        <taxon>Hepatosporidae</taxon>
        <taxon>Hepatospora</taxon>
    </lineage>
</organism>
<accession>A0A1X0QD45</accession>